<dbReference type="InterPro" id="IPR007321">
    <property type="entry name" value="Transposase_28"/>
</dbReference>
<protein>
    <recommendedName>
        <fullName evidence="2">Transposase (putative) gypsy type domain-containing protein</fullName>
    </recommendedName>
</protein>
<feature type="region of interest" description="Disordered" evidence="1">
    <location>
        <begin position="1"/>
        <end position="21"/>
    </location>
</feature>
<keyword evidence="4" id="KW-1185">Reference proteome</keyword>
<dbReference type="AlphaFoldDB" id="A0A9P0ZN53"/>
<evidence type="ECO:0000313" key="4">
    <source>
        <dbReference type="Proteomes" id="UP001152484"/>
    </source>
</evidence>
<dbReference type="EMBL" id="CAMAPE010000051">
    <property type="protein sequence ID" value="CAH9108357.1"/>
    <property type="molecule type" value="Genomic_DNA"/>
</dbReference>
<proteinExistence type="predicted"/>
<evidence type="ECO:0000259" key="2">
    <source>
        <dbReference type="Pfam" id="PF04195"/>
    </source>
</evidence>
<dbReference type="Proteomes" id="UP001152484">
    <property type="component" value="Unassembled WGS sequence"/>
</dbReference>
<dbReference type="OrthoDB" id="687305at2759"/>
<dbReference type="PANTHER" id="PTHR31099">
    <property type="entry name" value="OS06G0165300 PROTEIN"/>
    <property type="match status" value="1"/>
</dbReference>
<evidence type="ECO:0000313" key="3">
    <source>
        <dbReference type="EMBL" id="CAH9108357.1"/>
    </source>
</evidence>
<dbReference type="Pfam" id="PF04195">
    <property type="entry name" value="Transposase_28"/>
    <property type="match status" value="1"/>
</dbReference>
<accession>A0A9P0ZN53</accession>
<gene>
    <name evidence="3" type="ORF">CEURO_LOCUS18081</name>
</gene>
<evidence type="ECO:0000256" key="1">
    <source>
        <dbReference type="SAM" id="MobiDB-lite"/>
    </source>
</evidence>
<reference evidence="3" key="1">
    <citation type="submission" date="2022-07" db="EMBL/GenBank/DDBJ databases">
        <authorList>
            <person name="Macas J."/>
            <person name="Novak P."/>
            <person name="Neumann P."/>
        </authorList>
    </citation>
    <scope>NUCLEOTIDE SEQUENCE</scope>
</reference>
<sequence>MEVQKDLVTEAEAEDFEQVNDDEELTLVLQTAEEEEDKERPNVTIAILPARNAGEANISRPLDPMPLRVATGKKKKVKAAPKKKQAAVDVGQPVGIPEGYSYLNTATLEVKTKATQGEYMATQFLVGPSAQVVEPGPDDVLLHAPAGCFAVHILSVELGLRFPLHPFVLEYLRFVKLAPCQLTPNSHSYIASFLSLCRSRGVPPTFDQFFLFFNLCQGGHSNAGGFANL</sequence>
<name>A0A9P0ZN53_CUSEU</name>
<feature type="compositionally biased region" description="Acidic residues" evidence="1">
    <location>
        <begin position="9"/>
        <end position="21"/>
    </location>
</feature>
<dbReference type="PANTHER" id="PTHR31099:SF28">
    <property type="entry name" value="F5J5.12"/>
    <property type="match status" value="1"/>
</dbReference>
<feature type="domain" description="Transposase (putative) gypsy type" evidence="2">
    <location>
        <begin position="153"/>
        <end position="217"/>
    </location>
</feature>
<organism evidence="3 4">
    <name type="scientific">Cuscuta europaea</name>
    <name type="common">European dodder</name>
    <dbReference type="NCBI Taxonomy" id="41803"/>
    <lineage>
        <taxon>Eukaryota</taxon>
        <taxon>Viridiplantae</taxon>
        <taxon>Streptophyta</taxon>
        <taxon>Embryophyta</taxon>
        <taxon>Tracheophyta</taxon>
        <taxon>Spermatophyta</taxon>
        <taxon>Magnoliopsida</taxon>
        <taxon>eudicotyledons</taxon>
        <taxon>Gunneridae</taxon>
        <taxon>Pentapetalae</taxon>
        <taxon>asterids</taxon>
        <taxon>lamiids</taxon>
        <taxon>Solanales</taxon>
        <taxon>Convolvulaceae</taxon>
        <taxon>Cuscuteae</taxon>
        <taxon>Cuscuta</taxon>
        <taxon>Cuscuta subgen. Cuscuta</taxon>
    </lineage>
</organism>
<comment type="caution">
    <text evidence="3">The sequence shown here is derived from an EMBL/GenBank/DDBJ whole genome shotgun (WGS) entry which is preliminary data.</text>
</comment>